<feature type="transmembrane region" description="Helical" evidence="15">
    <location>
        <begin position="201"/>
        <end position="220"/>
    </location>
</feature>
<dbReference type="Pfam" id="PF07695">
    <property type="entry name" value="7TMR-DISM_7TM"/>
    <property type="match status" value="1"/>
</dbReference>
<evidence type="ECO:0000256" key="1">
    <source>
        <dbReference type="ARBA" id="ARBA00000085"/>
    </source>
</evidence>
<keyword evidence="7" id="KW-0547">Nucleotide-binding</keyword>
<dbReference type="Gene3D" id="3.30.565.10">
    <property type="entry name" value="Histidine kinase-like ATPase, C-terminal domain"/>
    <property type="match status" value="1"/>
</dbReference>
<comment type="catalytic activity">
    <reaction evidence="1">
        <text>ATP + protein L-histidine = ADP + protein N-phospho-L-histidine.</text>
        <dbReference type="EC" id="2.7.13.3"/>
    </reaction>
</comment>
<dbReference type="InterPro" id="IPR011622">
    <property type="entry name" value="7TMR_DISM_rcpt_extracell_dom2"/>
</dbReference>
<feature type="transmembrane region" description="Helical" evidence="15">
    <location>
        <begin position="317"/>
        <end position="337"/>
    </location>
</feature>
<dbReference type="PROSITE" id="PS50110">
    <property type="entry name" value="RESPONSE_REGULATORY"/>
    <property type="match status" value="1"/>
</dbReference>
<keyword evidence="6 15" id="KW-0812">Transmembrane</keyword>
<keyword evidence="19" id="KW-1185">Reference proteome</keyword>
<dbReference type="PRINTS" id="PR00344">
    <property type="entry name" value="BCTRLSENSOR"/>
</dbReference>
<dbReference type="InterPro" id="IPR036097">
    <property type="entry name" value="HisK_dim/P_sf"/>
</dbReference>
<dbReference type="Pfam" id="PF00072">
    <property type="entry name" value="Response_reg"/>
    <property type="match status" value="1"/>
</dbReference>
<evidence type="ECO:0000256" key="7">
    <source>
        <dbReference type="ARBA" id="ARBA00022741"/>
    </source>
</evidence>
<dbReference type="SUPFAM" id="SSF52172">
    <property type="entry name" value="CheY-like"/>
    <property type="match status" value="1"/>
</dbReference>
<dbReference type="Proteomes" id="UP000006764">
    <property type="component" value="Chromosome"/>
</dbReference>
<evidence type="ECO:0000259" key="17">
    <source>
        <dbReference type="PROSITE" id="PS50110"/>
    </source>
</evidence>
<evidence type="ECO:0000256" key="10">
    <source>
        <dbReference type="ARBA" id="ARBA00022989"/>
    </source>
</evidence>
<dbReference type="Gene3D" id="3.40.50.2300">
    <property type="match status" value="1"/>
</dbReference>
<dbReference type="SMART" id="SM00388">
    <property type="entry name" value="HisKA"/>
    <property type="match status" value="1"/>
</dbReference>
<dbReference type="PROSITE" id="PS50109">
    <property type="entry name" value="HIS_KIN"/>
    <property type="match status" value="1"/>
</dbReference>
<evidence type="ECO:0000259" key="16">
    <source>
        <dbReference type="PROSITE" id="PS50109"/>
    </source>
</evidence>
<dbReference type="GO" id="GO:0005524">
    <property type="term" value="F:ATP binding"/>
    <property type="evidence" value="ECO:0007669"/>
    <property type="project" value="UniProtKB-KW"/>
</dbReference>
<name>A0A0B4XKJ5_9GAMM</name>
<keyword evidence="9" id="KW-0067">ATP-binding</keyword>
<dbReference type="GO" id="GO:0016020">
    <property type="term" value="C:membrane"/>
    <property type="evidence" value="ECO:0007669"/>
    <property type="project" value="UniProtKB-SubCell"/>
</dbReference>
<dbReference type="Pfam" id="PF02518">
    <property type="entry name" value="HATPase_c"/>
    <property type="match status" value="1"/>
</dbReference>
<evidence type="ECO:0000256" key="2">
    <source>
        <dbReference type="ARBA" id="ARBA00004370"/>
    </source>
</evidence>
<dbReference type="RefSeq" id="WP_008740360.1">
    <property type="nucleotide sequence ID" value="NZ_CP004387.1"/>
</dbReference>
<feature type="transmembrane region" description="Helical" evidence="15">
    <location>
        <begin position="263"/>
        <end position="283"/>
    </location>
</feature>
<dbReference type="InterPro" id="IPR004358">
    <property type="entry name" value="Sig_transdc_His_kin-like_C"/>
</dbReference>
<feature type="transmembrane region" description="Helical" evidence="15">
    <location>
        <begin position="349"/>
        <end position="369"/>
    </location>
</feature>
<dbReference type="AlphaFoldDB" id="A0A0B4XKJ5"/>
<feature type="domain" description="Histidine kinase" evidence="16">
    <location>
        <begin position="443"/>
        <end position="662"/>
    </location>
</feature>
<dbReference type="SUPFAM" id="SSF47384">
    <property type="entry name" value="Homodimeric domain of signal transducing histidine kinase"/>
    <property type="match status" value="1"/>
</dbReference>
<dbReference type="InterPro" id="IPR011006">
    <property type="entry name" value="CheY-like_superfamily"/>
</dbReference>
<evidence type="ECO:0000256" key="11">
    <source>
        <dbReference type="ARBA" id="ARBA00023012"/>
    </source>
</evidence>
<keyword evidence="8 18" id="KW-0418">Kinase</keyword>
<evidence type="ECO:0000256" key="9">
    <source>
        <dbReference type="ARBA" id="ARBA00022840"/>
    </source>
</evidence>
<dbReference type="SMART" id="SM00387">
    <property type="entry name" value="HATPase_c"/>
    <property type="match status" value="1"/>
</dbReference>
<evidence type="ECO:0000256" key="12">
    <source>
        <dbReference type="ARBA" id="ARBA00023136"/>
    </source>
</evidence>
<evidence type="ECO:0000256" key="8">
    <source>
        <dbReference type="ARBA" id="ARBA00022777"/>
    </source>
</evidence>
<evidence type="ECO:0000256" key="14">
    <source>
        <dbReference type="SAM" id="Coils"/>
    </source>
</evidence>
<dbReference type="InterPro" id="IPR001789">
    <property type="entry name" value="Sig_transdc_resp-reg_receiver"/>
</dbReference>
<dbReference type="GO" id="GO:0000155">
    <property type="term" value="F:phosphorelay sensor kinase activity"/>
    <property type="evidence" value="ECO:0007669"/>
    <property type="project" value="InterPro"/>
</dbReference>
<dbReference type="SUPFAM" id="SSF55874">
    <property type="entry name" value="ATPase domain of HSP90 chaperone/DNA topoisomerase II/histidine kinase"/>
    <property type="match status" value="1"/>
</dbReference>
<dbReference type="KEGG" id="apac:S7S_03105"/>
<dbReference type="SMART" id="SM00448">
    <property type="entry name" value="REC"/>
    <property type="match status" value="1"/>
</dbReference>
<evidence type="ECO:0000256" key="5">
    <source>
        <dbReference type="ARBA" id="ARBA00022679"/>
    </source>
</evidence>
<proteinExistence type="predicted"/>
<dbReference type="Pfam" id="PF00512">
    <property type="entry name" value="HisKA"/>
    <property type="match status" value="1"/>
</dbReference>
<evidence type="ECO:0000256" key="6">
    <source>
        <dbReference type="ARBA" id="ARBA00022692"/>
    </source>
</evidence>
<feature type="transmembrane region" description="Helical" evidence="15">
    <location>
        <begin position="227"/>
        <end position="243"/>
    </location>
</feature>
<keyword evidence="12 15" id="KW-0472">Membrane</keyword>
<comment type="subcellular location">
    <subcellularLocation>
        <location evidence="2">Membrane</location>
    </subcellularLocation>
</comment>
<gene>
    <name evidence="18" type="ORF">S7S_03105</name>
</gene>
<dbReference type="STRING" id="391936.S7S_03105"/>
<dbReference type="InterPro" id="IPR003594">
    <property type="entry name" value="HATPase_dom"/>
</dbReference>
<accession>A0A0B4XKJ5</accession>
<dbReference type="Gene3D" id="2.60.40.2380">
    <property type="match status" value="1"/>
</dbReference>
<feature type="transmembrane region" description="Helical" evidence="15">
    <location>
        <begin position="295"/>
        <end position="311"/>
    </location>
</feature>
<reference evidence="18 19" key="1">
    <citation type="journal article" date="2012" name="J. Bacteriol.">
        <title>Genome sequence of an alkane-degrading bacterium, Alcanivorax pacificus type strain W11-5, isolated from deep sea sediment.</title>
        <authorList>
            <person name="Lai Q."/>
            <person name="Shao Z."/>
        </authorList>
    </citation>
    <scope>NUCLEOTIDE SEQUENCE [LARGE SCALE GENOMIC DNA]</scope>
    <source>
        <strain evidence="18 19">W11-5</strain>
    </source>
</reference>
<keyword evidence="4 13" id="KW-0597">Phosphoprotein</keyword>
<keyword evidence="5" id="KW-0808">Transferase</keyword>
<dbReference type="CDD" id="cd00082">
    <property type="entry name" value="HisKA"/>
    <property type="match status" value="1"/>
</dbReference>
<feature type="modified residue" description="4-aspartylphosphate" evidence="13">
    <location>
        <position position="734"/>
    </location>
</feature>
<evidence type="ECO:0000313" key="18">
    <source>
        <dbReference type="EMBL" id="AJD47043.1"/>
    </source>
</evidence>
<dbReference type="InterPro" id="IPR036890">
    <property type="entry name" value="HATPase_C_sf"/>
</dbReference>
<keyword evidence="14" id="KW-0175">Coiled coil</keyword>
<keyword evidence="10 15" id="KW-1133">Transmembrane helix</keyword>
<feature type="coiled-coil region" evidence="14">
    <location>
        <begin position="401"/>
        <end position="436"/>
    </location>
</feature>
<dbReference type="InterPro" id="IPR011623">
    <property type="entry name" value="7TMR_DISM_rcpt_extracell_dom1"/>
</dbReference>
<evidence type="ECO:0000256" key="3">
    <source>
        <dbReference type="ARBA" id="ARBA00012438"/>
    </source>
</evidence>
<dbReference type="EMBL" id="CP004387">
    <property type="protein sequence ID" value="AJD47043.1"/>
    <property type="molecule type" value="Genomic_DNA"/>
</dbReference>
<feature type="domain" description="Response regulatory" evidence="17">
    <location>
        <begin position="683"/>
        <end position="804"/>
    </location>
</feature>
<dbReference type="Pfam" id="PF07696">
    <property type="entry name" value="7TMR-DISMED2"/>
    <property type="match status" value="1"/>
</dbReference>
<evidence type="ECO:0000313" key="19">
    <source>
        <dbReference type="Proteomes" id="UP000006764"/>
    </source>
</evidence>
<evidence type="ECO:0000256" key="4">
    <source>
        <dbReference type="ARBA" id="ARBA00022553"/>
    </source>
</evidence>
<sequence length="806" mass="90895">MDRYRMPTGYRLPGPIGLLIWLCLLSCHVQAQGNSALPAQTLTDAHSYYSTLALRWLDDTQDVLTPEQALARLLRGDGEQLDINYPTLGFRTGPQWFLLRLNNLSAQQDWLLQASRPHLDYLDLYQLSPDGTLLSHYLIGDRVPFDSRPVPHRALVLPLTLSPGENLVLLRAQGRNVIEMPVAIMTPLALQQRDSRHQLRYGFYYGAMLIMCLFNLLIFVSMRDRSFLLYVLYLGTLGLNLFARDGLAYQWLWPQAPWWNHHSLPVLNLLSVVFSILFARSFLQLSRYRPQLDRVLLFSALAIACMAPLALVHFGFWIQASTALVLPWVIIIMLIAGSQARRGYRSARYFLLAFMTLAVGTSLYVLKVFQLLPGSWLLEQAMQLGATLEALLLSFALANRMTTLKEENERIQREANEVLEQRVRERTRELNEALSARSEFLAVMSHEIRTPLNGIIGTLDLLRDSGLNDAQQQHLHVIEQSGNSLLQLINDVLDYARIEAGKMPLEETAFALPRLVEECTALFRHRATLCGNTLAQQIELSGIEDVRGDPMRLRQVLVNLVSNAVKFTENGHIQVRVRRESSNTDYVQFEVEDTGIGIPEHKLPQLFEHFHQLDNSTSRRYGGTGLGLAISRQLVEMMGGEIGVRSQQGKGSCFWFRMPLPGAHQLSEHPVPRMPEHPMPRARLLIVDDNHINLMVAEGLCRKLGHEVDVAESGMEAIAVLLGGDHDFDLILMDCEMPDMDGFATARQIIQLQQDGRLPQMPIVALTAHAVPDKIRACHEAGMISHIAKPITAEKLDRGLRAVLGR</sequence>
<evidence type="ECO:0000256" key="13">
    <source>
        <dbReference type="PROSITE-ProRule" id="PRU00169"/>
    </source>
</evidence>
<dbReference type="Gene3D" id="1.10.287.130">
    <property type="match status" value="1"/>
</dbReference>
<dbReference type="InterPro" id="IPR005467">
    <property type="entry name" value="His_kinase_dom"/>
</dbReference>
<dbReference type="FunFam" id="1.10.287.130:FF:000004">
    <property type="entry name" value="Ethylene receptor 1"/>
    <property type="match status" value="1"/>
</dbReference>
<dbReference type="CDD" id="cd17546">
    <property type="entry name" value="REC_hyHK_CKI1_RcsC-like"/>
    <property type="match status" value="1"/>
</dbReference>
<dbReference type="InterPro" id="IPR003661">
    <property type="entry name" value="HisK_dim/P_dom"/>
</dbReference>
<dbReference type="FunFam" id="3.30.565.10:FF:000010">
    <property type="entry name" value="Sensor histidine kinase RcsC"/>
    <property type="match status" value="1"/>
</dbReference>
<dbReference type="EC" id="2.7.13.3" evidence="3"/>
<dbReference type="PANTHER" id="PTHR43047:SF78">
    <property type="entry name" value="SENSORY_REGULATORY PROTEIN RPFC"/>
    <property type="match status" value="1"/>
</dbReference>
<evidence type="ECO:0000256" key="15">
    <source>
        <dbReference type="SAM" id="Phobius"/>
    </source>
</evidence>
<organism evidence="18 19">
    <name type="scientific">Isoalcanivorax pacificus W11-5</name>
    <dbReference type="NCBI Taxonomy" id="391936"/>
    <lineage>
        <taxon>Bacteria</taxon>
        <taxon>Pseudomonadati</taxon>
        <taxon>Pseudomonadota</taxon>
        <taxon>Gammaproteobacteria</taxon>
        <taxon>Oceanospirillales</taxon>
        <taxon>Alcanivoracaceae</taxon>
        <taxon>Isoalcanivorax</taxon>
    </lineage>
</organism>
<dbReference type="PANTHER" id="PTHR43047">
    <property type="entry name" value="TWO-COMPONENT HISTIDINE PROTEIN KINASE"/>
    <property type="match status" value="1"/>
</dbReference>
<dbReference type="CDD" id="cd16922">
    <property type="entry name" value="HATPase_EvgS-ArcB-TorS-like"/>
    <property type="match status" value="1"/>
</dbReference>
<protein>
    <recommendedName>
        <fullName evidence="3">histidine kinase</fullName>
        <ecNumber evidence="3">2.7.13.3</ecNumber>
    </recommendedName>
</protein>
<dbReference type="HOGENOM" id="CLU_000445_105_0_6"/>
<keyword evidence="11" id="KW-0902">Two-component regulatory system</keyword>